<dbReference type="EMBL" id="BJYZ01000009">
    <property type="protein sequence ID" value="GEO38298.1"/>
    <property type="molecule type" value="Genomic_DNA"/>
</dbReference>
<evidence type="ECO:0000313" key="3">
    <source>
        <dbReference type="Proteomes" id="UP000321523"/>
    </source>
</evidence>
<sequence length="446" mass="46943">MERPLPATAGETDTETASTVLRPDIGVIAETPEHLREEIPYSPPPPEFTARSRDRGSLETPLPRRPSRAPLLLSMLAISVSGIALAGPAAKPWVEKHLTVPPHYAFLLGDSGIAELSARTDDAERRMTAVAARVDAIEAVGGNVNVAALRIERLERAGSAADTRLGEMAARLDALAARLDTGEARINTAASLAQVGERGAAIQASLGAVDAEHDRRIAELEAALSSSRTDLTAAQAELGALAGRLSEAAQAAQASTAAAFEELRRADQTRLKTTRMALAVQQLGAKLQTSRPFEREIDIIRRLTAGNPAYAETVAVLGQSAGTGVATLSELRESFNALVAPRILTAVSATTQRGLSDRVGSWLESIAEAAGAESSRTTSPEQQTLEATARRLAESDLKGAVELISRMGAPASIVARRWLLEASGRLAVDDATATLLTLTLDPMIEG</sequence>
<gene>
    <name evidence="2" type="ORF">SAE02_24460</name>
</gene>
<reference evidence="2 3" key="1">
    <citation type="submission" date="2019-07" db="EMBL/GenBank/DDBJ databases">
        <title>Whole genome shotgun sequence of Skermanella aerolata NBRC 106429.</title>
        <authorList>
            <person name="Hosoyama A."/>
            <person name="Uohara A."/>
            <person name="Ohji S."/>
            <person name="Ichikawa N."/>
        </authorList>
    </citation>
    <scope>NUCLEOTIDE SEQUENCE [LARGE SCALE GENOMIC DNA]</scope>
    <source>
        <strain evidence="2 3">NBRC 106429</strain>
    </source>
</reference>
<accession>A0A512DPA3</accession>
<feature type="region of interest" description="Disordered" evidence="1">
    <location>
        <begin position="1"/>
        <end position="64"/>
    </location>
</feature>
<dbReference type="AlphaFoldDB" id="A0A512DPA3"/>
<evidence type="ECO:0000256" key="1">
    <source>
        <dbReference type="SAM" id="MobiDB-lite"/>
    </source>
</evidence>
<protein>
    <submittedName>
        <fullName evidence="2">Uncharacterized protein</fullName>
    </submittedName>
</protein>
<evidence type="ECO:0000313" key="2">
    <source>
        <dbReference type="EMBL" id="GEO38298.1"/>
    </source>
</evidence>
<comment type="caution">
    <text evidence="2">The sequence shown here is derived from an EMBL/GenBank/DDBJ whole genome shotgun (WGS) entry which is preliminary data.</text>
</comment>
<keyword evidence="3" id="KW-1185">Reference proteome</keyword>
<name>A0A512DPA3_9PROT</name>
<dbReference type="Proteomes" id="UP000321523">
    <property type="component" value="Unassembled WGS sequence"/>
</dbReference>
<proteinExistence type="predicted"/>
<organism evidence="2 3">
    <name type="scientific">Skermanella aerolata</name>
    <dbReference type="NCBI Taxonomy" id="393310"/>
    <lineage>
        <taxon>Bacteria</taxon>
        <taxon>Pseudomonadati</taxon>
        <taxon>Pseudomonadota</taxon>
        <taxon>Alphaproteobacteria</taxon>
        <taxon>Rhodospirillales</taxon>
        <taxon>Azospirillaceae</taxon>
        <taxon>Skermanella</taxon>
    </lineage>
</organism>